<evidence type="ECO:0000313" key="4">
    <source>
        <dbReference type="Proteomes" id="UP000308014"/>
    </source>
</evidence>
<proteinExistence type="predicted"/>
<dbReference type="Gene3D" id="1.10.472.80">
    <property type="entry name" value="Ypt/Rab-GAP domain of gyp1p, domain 3"/>
    <property type="match status" value="1"/>
</dbReference>
<dbReference type="Proteomes" id="UP000308014">
    <property type="component" value="Unassembled WGS sequence"/>
</dbReference>
<gene>
    <name evidence="3" type="ORF">D6D24_06635</name>
</gene>
<dbReference type="SUPFAM" id="SSF47923">
    <property type="entry name" value="Ypt/Rab-GAP domain of gyp1p"/>
    <property type="match status" value="2"/>
</dbReference>
<feature type="region of interest" description="Disordered" evidence="1">
    <location>
        <begin position="184"/>
        <end position="209"/>
    </location>
</feature>
<feature type="compositionally biased region" description="Low complexity" evidence="1">
    <location>
        <begin position="31"/>
        <end position="48"/>
    </location>
</feature>
<dbReference type="InterPro" id="IPR035969">
    <property type="entry name" value="Rab-GAP_TBC_sf"/>
</dbReference>
<protein>
    <submittedName>
        <fullName evidence="3">RabGAP/TBC</fullName>
    </submittedName>
</protein>
<feature type="compositionally biased region" description="Low complexity" evidence="1">
    <location>
        <begin position="186"/>
        <end position="209"/>
    </location>
</feature>
<feature type="compositionally biased region" description="Basic and acidic residues" evidence="1">
    <location>
        <begin position="510"/>
        <end position="521"/>
    </location>
</feature>
<dbReference type="AlphaFoldDB" id="A0A4S8VKP6"/>
<name>A0A4S8VKP6_AURPU</name>
<dbReference type="SMART" id="SM00164">
    <property type="entry name" value="TBC"/>
    <property type="match status" value="1"/>
</dbReference>
<comment type="caution">
    <text evidence="3">The sequence shown here is derived from an EMBL/GenBank/DDBJ whole genome shotgun (WGS) entry which is preliminary data.</text>
</comment>
<evidence type="ECO:0000313" key="3">
    <source>
        <dbReference type="EMBL" id="THW12352.1"/>
    </source>
</evidence>
<feature type="region of interest" description="Disordered" evidence="1">
    <location>
        <begin position="510"/>
        <end position="536"/>
    </location>
</feature>
<feature type="region of interest" description="Disordered" evidence="1">
    <location>
        <begin position="277"/>
        <end position="312"/>
    </location>
</feature>
<dbReference type="PROSITE" id="PS50086">
    <property type="entry name" value="TBC_RABGAP"/>
    <property type="match status" value="1"/>
</dbReference>
<reference evidence="3 4" key="1">
    <citation type="submission" date="2018-10" db="EMBL/GenBank/DDBJ databases">
        <title>Fifty Aureobasidium pullulans genomes reveal a recombining polyextremotolerant generalist.</title>
        <authorList>
            <person name="Gostincar C."/>
            <person name="Turk M."/>
            <person name="Zajc J."/>
            <person name="Gunde-Cimerman N."/>
        </authorList>
    </citation>
    <scope>NUCLEOTIDE SEQUENCE [LARGE SCALE GENOMIC DNA]</scope>
    <source>
        <strain evidence="3 4">EXF-11318</strain>
    </source>
</reference>
<dbReference type="GO" id="GO:0005096">
    <property type="term" value="F:GTPase activator activity"/>
    <property type="evidence" value="ECO:0007669"/>
    <property type="project" value="TreeGrafter"/>
</dbReference>
<dbReference type="EMBL" id="QZAJ01000284">
    <property type="protein sequence ID" value="THW12352.1"/>
    <property type="molecule type" value="Genomic_DNA"/>
</dbReference>
<feature type="region of interest" description="Disordered" evidence="1">
    <location>
        <begin position="756"/>
        <end position="793"/>
    </location>
</feature>
<accession>A0A4S8VKP6</accession>
<organism evidence="3 4">
    <name type="scientific">Aureobasidium pullulans</name>
    <name type="common">Black yeast</name>
    <name type="synonym">Pullularia pullulans</name>
    <dbReference type="NCBI Taxonomy" id="5580"/>
    <lineage>
        <taxon>Eukaryota</taxon>
        <taxon>Fungi</taxon>
        <taxon>Dikarya</taxon>
        <taxon>Ascomycota</taxon>
        <taxon>Pezizomycotina</taxon>
        <taxon>Dothideomycetes</taxon>
        <taxon>Dothideomycetidae</taxon>
        <taxon>Dothideales</taxon>
        <taxon>Saccotheciaceae</taxon>
        <taxon>Aureobasidium</taxon>
    </lineage>
</organism>
<dbReference type="GO" id="GO:0031267">
    <property type="term" value="F:small GTPase binding"/>
    <property type="evidence" value="ECO:0007669"/>
    <property type="project" value="TreeGrafter"/>
</dbReference>
<evidence type="ECO:0000259" key="2">
    <source>
        <dbReference type="PROSITE" id="PS50086"/>
    </source>
</evidence>
<dbReference type="InterPro" id="IPR050302">
    <property type="entry name" value="Rab_GAP_TBC_domain"/>
</dbReference>
<dbReference type="InterPro" id="IPR000195">
    <property type="entry name" value="Rab-GAP-TBC_dom"/>
</dbReference>
<feature type="compositionally biased region" description="Basic and acidic residues" evidence="1">
    <location>
        <begin position="765"/>
        <end position="774"/>
    </location>
</feature>
<dbReference type="Gene3D" id="1.10.8.270">
    <property type="entry name" value="putative rabgap domain of human tbc1 domain family member 14 like domains"/>
    <property type="match status" value="1"/>
</dbReference>
<feature type="region of interest" description="Disordered" evidence="1">
    <location>
        <begin position="16"/>
        <end position="148"/>
    </location>
</feature>
<evidence type="ECO:0000256" key="1">
    <source>
        <dbReference type="SAM" id="MobiDB-lite"/>
    </source>
</evidence>
<dbReference type="Pfam" id="PF00566">
    <property type="entry name" value="RabGAP-TBC"/>
    <property type="match status" value="1"/>
</dbReference>
<feature type="compositionally biased region" description="Basic residues" evidence="1">
    <location>
        <begin position="775"/>
        <end position="793"/>
    </location>
</feature>
<dbReference type="PANTHER" id="PTHR47219:SF20">
    <property type="entry name" value="TBC1 DOMAIN FAMILY MEMBER 2B"/>
    <property type="match status" value="1"/>
</dbReference>
<sequence>MNRTIAPSASINAVLANQHYRSEREGSASNPDSPVSPSQPTTPQFSWPRRVRSPEPHLPLRKASPERLRQRMSSLSTQKTRQKPAPLFITTNGGREALGPATTGSVAPPHSSRVNVKSNKWWEDTDDESPARQRNFSAVEPRSRPRELSIADATLKRQGSWPLEDHTASIPVPEMDRNETRTSYRSQMTSTSSHMDSTTGTTRSSVATADSSVSDCVKIDYVDEEEDEEAMARYEDELLDMYIAGFSTPVNLSVDLRESMRKSMRLSMANSRTNSFLHAPKSSVDTLGVRPGTSPSTSEVGSSHRRSHSASVIDRKSILADANLTIFDRNNKPSLSHSRTSTQILSGRELPPLDLPVDPITVEPPSVASPIIESPISSSIPLPPSKPVPRDRYGFKKTSLHIAVEDYDAWEKEYNVHLERRRAKWNVLMRQFGYTTENPTRFPTKSEKIKRYVRKGIPPDWRGAAWFWYAGGPKKLAEDPGLYWNLLKQVNQGALSDNDREHIERDLNRTFPDNDRFKPDNRPTTSEQSRGIGETENETSMIKALRRILQAFAVHNPNIGYCQSLNFIAGLLLLFLNEDEEKAFVLLNVVTNEHLPGTHGVALEGANIDIAVLMTSIKESLPTIWAKLDDKPGTPAAGAPTRLPTVSLATTAWFMSLFVGTLPIECVLRVWDCLFFEGSKTLFRVALAIFKSGEHDIKAVSDPMEIFQLVQTMPRGMLDANALMETCFRKRGGFGGLSQDVVEKRREEGRVATRAGRTLTAGPELRGRGEDGRRSFMRAKSKTRFSRRQTKGA</sequence>
<feature type="domain" description="Rab-GAP TBC" evidence="2">
    <location>
        <begin position="456"/>
        <end position="678"/>
    </location>
</feature>
<dbReference type="PANTHER" id="PTHR47219">
    <property type="entry name" value="RAB GTPASE-ACTIVATING PROTEIN 1-LIKE"/>
    <property type="match status" value="1"/>
</dbReference>